<organism evidence="3 4">
    <name type="scientific">Chitinophaga costaii</name>
    <dbReference type="NCBI Taxonomy" id="1335309"/>
    <lineage>
        <taxon>Bacteria</taxon>
        <taxon>Pseudomonadati</taxon>
        <taxon>Bacteroidota</taxon>
        <taxon>Chitinophagia</taxon>
        <taxon>Chitinophagales</taxon>
        <taxon>Chitinophagaceae</taxon>
        <taxon>Chitinophaga</taxon>
    </lineage>
</organism>
<keyword evidence="1" id="KW-0472">Membrane</keyword>
<dbReference type="GO" id="GO:0005886">
    <property type="term" value="C:plasma membrane"/>
    <property type="evidence" value="ECO:0007669"/>
    <property type="project" value="InterPro"/>
</dbReference>
<reference evidence="3 4" key="1">
    <citation type="submission" date="2016-08" db="EMBL/GenBank/DDBJ databases">
        <authorList>
            <person name="Seilhamer J.J."/>
        </authorList>
    </citation>
    <scope>NUCLEOTIDE SEQUENCE [LARGE SCALE GENOMIC DNA]</scope>
    <source>
        <strain evidence="3 4">A37T2</strain>
    </source>
</reference>
<feature type="transmembrane region" description="Helical" evidence="1">
    <location>
        <begin position="115"/>
        <end position="137"/>
    </location>
</feature>
<dbReference type="STRING" id="1335309.GA0116948_101366"/>
<keyword evidence="1" id="KW-1133">Transmembrane helix</keyword>
<dbReference type="GO" id="GO:0016989">
    <property type="term" value="F:sigma factor antagonist activity"/>
    <property type="evidence" value="ECO:0007669"/>
    <property type="project" value="TreeGrafter"/>
</dbReference>
<name>A0A1C3ZF04_9BACT</name>
<dbReference type="InterPro" id="IPR018764">
    <property type="entry name" value="RskA_C"/>
</dbReference>
<protein>
    <submittedName>
        <fullName evidence="3">Anti-sigma-K factor rskA</fullName>
    </submittedName>
</protein>
<evidence type="ECO:0000313" key="3">
    <source>
        <dbReference type="EMBL" id="SCB80908.1"/>
    </source>
</evidence>
<dbReference type="Proteomes" id="UP000242818">
    <property type="component" value="Unassembled WGS sequence"/>
</dbReference>
<dbReference type="AlphaFoldDB" id="A0A1C3ZF04"/>
<dbReference type="PANTHER" id="PTHR37461">
    <property type="entry name" value="ANTI-SIGMA-K FACTOR RSKA"/>
    <property type="match status" value="1"/>
</dbReference>
<evidence type="ECO:0000259" key="2">
    <source>
        <dbReference type="Pfam" id="PF10099"/>
    </source>
</evidence>
<dbReference type="OrthoDB" id="1420916at2"/>
<feature type="domain" description="Anti-sigma K factor RskA C-terminal" evidence="2">
    <location>
        <begin position="125"/>
        <end position="277"/>
    </location>
</feature>
<gene>
    <name evidence="3" type="ORF">GA0116948_101366</name>
</gene>
<dbReference type="EMBL" id="FMAR01000001">
    <property type="protein sequence ID" value="SCB80908.1"/>
    <property type="molecule type" value="Genomic_DNA"/>
</dbReference>
<dbReference type="Pfam" id="PF10099">
    <property type="entry name" value="RskA_C"/>
    <property type="match status" value="1"/>
</dbReference>
<keyword evidence="4" id="KW-1185">Reference proteome</keyword>
<dbReference type="RefSeq" id="WP_123891681.1">
    <property type="nucleotide sequence ID" value="NZ_FMAR01000001.1"/>
</dbReference>
<sequence>MDVQRYISSGIIESYVVGLLSSQEASEVEATMAQFPEVRAQVEACRLDMESYIGLQAITPPPSIKASILARLSAEEEEAANGPSTDPAAPAPAFHMAHGLMGGNKPLRHVVDAKWRLVAVIFIVLLIGSLAFNYVYLNNYSNLKGKYDALLLAQARLTKDNESYQTKLQQYSDELALMRDPNFQPIRMLGLKGHEGNIATIYWNAKSQDVYLLSQNLPQPAADKQYQLWAIVAGKPVSAGVFTVSNMAKGLQKMKSMVGMQAFEVTLEQAGGAAAPTLSQLFVMGKVGS</sequence>
<dbReference type="GO" id="GO:0006417">
    <property type="term" value="P:regulation of translation"/>
    <property type="evidence" value="ECO:0007669"/>
    <property type="project" value="TreeGrafter"/>
</dbReference>
<evidence type="ECO:0000313" key="4">
    <source>
        <dbReference type="Proteomes" id="UP000242818"/>
    </source>
</evidence>
<dbReference type="InterPro" id="IPR051474">
    <property type="entry name" value="Anti-sigma-K/W_factor"/>
</dbReference>
<evidence type="ECO:0000256" key="1">
    <source>
        <dbReference type="SAM" id="Phobius"/>
    </source>
</evidence>
<dbReference type="PANTHER" id="PTHR37461:SF1">
    <property type="entry name" value="ANTI-SIGMA-K FACTOR RSKA"/>
    <property type="match status" value="1"/>
</dbReference>
<proteinExistence type="predicted"/>
<keyword evidence="1" id="KW-0812">Transmembrane</keyword>
<accession>A0A1C3ZF04</accession>